<organism evidence="2 3">
    <name type="scientific">Caenorhabditis briggsae</name>
    <dbReference type="NCBI Taxonomy" id="6238"/>
    <lineage>
        <taxon>Eukaryota</taxon>
        <taxon>Metazoa</taxon>
        <taxon>Ecdysozoa</taxon>
        <taxon>Nematoda</taxon>
        <taxon>Chromadorea</taxon>
        <taxon>Rhabditida</taxon>
        <taxon>Rhabditina</taxon>
        <taxon>Rhabditomorpha</taxon>
        <taxon>Rhabditoidea</taxon>
        <taxon>Rhabditidae</taxon>
        <taxon>Peloderinae</taxon>
        <taxon>Caenorhabditis</taxon>
    </lineage>
</organism>
<dbReference type="InterPro" id="IPR002900">
    <property type="entry name" value="DUF38/FTH_CAE_spp"/>
</dbReference>
<protein>
    <recommendedName>
        <fullName evidence="1">F-box domain-containing protein</fullName>
    </recommendedName>
</protein>
<dbReference type="InterPro" id="IPR001810">
    <property type="entry name" value="F-box_dom"/>
</dbReference>
<evidence type="ECO:0000259" key="1">
    <source>
        <dbReference type="PROSITE" id="PS50181"/>
    </source>
</evidence>
<dbReference type="InterPro" id="IPR040161">
    <property type="entry name" value="FB224"/>
</dbReference>
<dbReference type="Pfam" id="PF01827">
    <property type="entry name" value="FTH"/>
    <property type="match status" value="1"/>
</dbReference>
<evidence type="ECO:0000313" key="2">
    <source>
        <dbReference type="EMBL" id="UMM37800.1"/>
    </source>
</evidence>
<dbReference type="CDD" id="cd22150">
    <property type="entry name" value="F-box_CeFBXA-like"/>
    <property type="match status" value="1"/>
</dbReference>
<dbReference type="PANTHER" id="PTHR23015:SF4">
    <property type="entry name" value="DUF38 DOMAIN-CONTAINING PROTEIN-RELATED"/>
    <property type="match status" value="1"/>
</dbReference>
<dbReference type="PROSITE" id="PS50181">
    <property type="entry name" value="FBOX"/>
    <property type="match status" value="1"/>
</dbReference>
<dbReference type="PANTHER" id="PTHR23015">
    <property type="entry name" value="UNCHARACTERIZED C.ELEGANS PROTEIN"/>
    <property type="match status" value="1"/>
</dbReference>
<dbReference type="EMBL" id="CP092624">
    <property type="protein sequence ID" value="UMM37800.1"/>
    <property type="molecule type" value="Genomic_DNA"/>
</dbReference>
<dbReference type="AlphaFoldDB" id="A0AAE9FAD9"/>
<sequence>MASKLTDMPELVMNRILRKLDYKSIQPLRKVCHDIRNFIDNQNPNPKIDKILIACKEDTGDYWILYDNSGIGLNPETWTSVYYEKYKNGCLVRYKDKEIVLENENFLNRSMEDLEMVVRSKNATVRFLRLDQLPLDCGQVEPIKIPKSNEKVNFSLILDSLKKKVLEPRIHKLKVHSLMIETNDQKEIMKVLPFLDSEFLKELYIFTTPDDKNKVLEMDEILKLDHLNNFESFEISGCIVPDNCVTKLAHVPYNDIRVDSINSKDMLFLKDVILRLPTFRKFDISFQNFPDLIEFVEATGTWKTGTTLSPEKFEIMIYLQMEDIDSILEITFSTLKAKPFEKSPKAFETLLMTSDRIRKFWKFP</sequence>
<keyword evidence="3" id="KW-1185">Reference proteome</keyword>
<name>A0AAE9FAD9_CAEBR</name>
<reference evidence="2 3" key="1">
    <citation type="submission" date="2022-04" db="EMBL/GenBank/DDBJ databases">
        <title>Chromosome-level reference genomes for two strains of Caenorhabditis briggsae: an improved platform for comparative genomics.</title>
        <authorList>
            <person name="Stevens L."/>
            <person name="Andersen E."/>
        </authorList>
    </citation>
    <scope>NUCLEOTIDE SEQUENCE [LARGE SCALE GENOMIC DNA]</scope>
    <source>
        <strain evidence="2">VX34</strain>
        <tissue evidence="2">Whole-organism</tissue>
    </source>
</reference>
<proteinExistence type="predicted"/>
<gene>
    <name evidence="2" type="ORF">L5515_009454</name>
</gene>
<dbReference type="Pfam" id="PF00646">
    <property type="entry name" value="F-box"/>
    <property type="match status" value="1"/>
</dbReference>
<dbReference type="Proteomes" id="UP000829354">
    <property type="component" value="Chromosome V"/>
</dbReference>
<feature type="domain" description="F-box" evidence="1">
    <location>
        <begin position="2"/>
        <end position="51"/>
    </location>
</feature>
<accession>A0AAE9FAD9</accession>
<evidence type="ECO:0000313" key="3">
    <source>
        <dbReference type="Proteomes" id="UP000829354"/>
    </source>
</evidence>
<dbReference type="SMART" id="SM00256">
    <property type="entry name" value="FBOX"/>
    <property type="match status" value="1"/>
</dbReference>